<feature type="non-terminal residue" evidence="3">
    <location>
        <position position="1"/>
    </location>
</feature>
<dbReference type="InterPro" id="IPR000195">
    <property type="entry name" value="Rab-GAP-TBC_dom"/>
</dbReference>
<dbReference type="PANTHER" id="PTHR47219:SF20">
    <property type="entry name" value="TBC1 DOMAIN FAMILY MEMBER 2B"/>
    <property type="match status" value="1"/>
</dbReference>
<feature type="domain" description="Rab-GAP TBC" evidence="2">
    <location>
        <begin position="72"/>
        <end position="315"/>
    </location>
</feature>
<sequence length="362" mass="41366">DRYGFKKSTQYVTESEYDAWNATYNVYLDRRKKKWIEFMGREGLLVNRRLDKEIPVRFPARSDKTKRYIRKGVPPEWRGAAWFWYAGGPERLRKHSDLYPDLVRRIEAGKLSESDGEHIERDLFRTFPDNIRFKPDSSPNPPPIPSAHDMQQQSIDASAHDSVLSNTNPNANLNIETPLIRSLRRVLQAFAIHCPHIGYCQSLNFLAALLLLLLNGDEEKSFHLLCIMTSIHLPGTHGTSLEGANVDIAVLMSLLKETLPRVWTAVNDVRTGDPQTATRLPTVSLATTSWFMSVFVGTLPIETVLRVWDVLFYEGSKTLFRVALAIFKMAETRVAQVRDPMEVFQLVQTLPRAMLDANRVIE</sequence>
<evidence type="ECO:0000259" key="2">
    <source>
        <dbReference type="PROSITE" id="PS50086"/>
    </source>
</evidence>
<keyword evidence="4" id="KW-1185">Reference proteome</keyword>
<dbReference type="PANTHER" id="PTHR47219">
    <property type="entry name" value="RAB GTPASE-ACTIVATING PROTEIN 1-LIKE"/>
    <property type="match status" value="1"/>
</dbReference>
<proteinExistence type="predicted"/>
<gene>
    <name evidence="3" type="ORF">EV356DRAFT_420694</name>
</gene>
<dbReference type="Pfam" id="PF00566">
    <property type="entry name" value="RabGAP-TBC"/>
    <property type="match status" value="1"/>
</dbReference>
<dbReference type="InterPro" id="IPR050302">
    <property type="entry name" value="Rab_GAP_TBC_domain"/>
</dbReference>
<reference evidence="3" key="1">
    <citation type="journal article" date="2020" name="Stud. Mycol.">
        <title>101 Dothideomycetes genomes: a test case for predicting lifestyles and emergence of pathogens.</title>
        <authorList>
            <person name="Haridas S."/>
            <person name="Albert R."/>
            <person name="Binder M."/>
            <person name="Bloem J."/>
            <person name="Labutti K."/>
            <person name="Salamov A."/>
            <person name="Andreopoulos B."/>
            <person name="Baker S."/>
            <person name="Barry K."/>
            <person name="Bills G."/>
            <person name="Bluhm B."/>
            <person name="Cannon C."/>
            <person name="Castanera R."/>
            <person name="Culley D."/>
            <person name="Daum C."/>
            <person name="Ezra D."/>
            <person name="Gonzalez J."/>
            <person name="Henrissat B."/>
            <person name="Kuo A."/>
            <person name="Liang C."/>
            <person name="Lipzen A."/>
            <person name="Lutzoni F."/>
            <person name="Magnuson J."/>
            <person name="Mondo S."/>
            <person name="Nolan M."/>
            <person name="Ohm R."/>
            <person name="Pangilinan J."/>
            <person name="Park H.-J."/>
            <person name="Ramirez L."/>
            <person name="Alfaro M."/>
            <person name="Sun H."/>
            <person name="Tritt A."/>
            <person name="Yoshinaga Y."/>
            <person name="Zwiers L.-H."/>
            <person name="Turgeon B."/>
            <person name="Goodwin S."/>
            <person name="Spatafora J."/>
            <person name="Crous P."/>
            <person name="Grigoriev I."/>
        </authorList>
    </citation>
    <scope>NUCLEOTIDE SEQUENCE</scope>
    <source>
        <strain evidence="3">Tuck. ex Michener</strain>
    </source>
</reference>
<evidence type="ECO:0000256" key="1">
    <source>
        <dbReference type="SAM" id="MobiDB-lite"/>
    </source>
</evidence>
<dbReference type="GO" id="GO:0031267">
    <property type="term" value="F:small GTPase binding"/>
    <property type="evidence" value="ECO:0007669"/>
    <property type="project" value="TreeGrafter"/>
</dbReference>
<evidence type="ECO:0000313" key="4">
    <source>
        <dbReference type="Proteomes" id="UP000800092"/>
    </source>
</evidence>
<feature type="non-terminal residue" evidence="3">
    <location>
        <position position="362"/>
    </location>
</feature>
<dbReference type="PROSITE" id="PS50086">
    <property type="entry name" value="TBC_RABGAP"/>
    <property type="match status" value="1"/>
</dbReference>
<dbReference type="InterPro" id="IPR035969">
    <property type="entry name" value="Rab-GAP_TBC_sf"/>
</dbReference>
<dbReference type="AlphaFoldDB" id="A0A6A6HFE6"/>
<name>A0A6A6HFE6_VIRVR</name>
<protein>
    <submittedName>
        <fullName evidence="3">RabGAP/TBC</fullName>
    </submittedName>
</protein>
<organism evidence="3 4">
    <name type="scientific">Viridothelium virens</name>
    <name type="common">Speckled blister lichen</name>
    <name type="synonym">Trypethelium virens</name>
    <dbReference type="NCBI Taxonomy" id="1048519"/>
    <lineage>
        <taxon>Eukaryota</taxon>
        <taxon>Fungi</taxon>
        <taxon>Dikarya</taxon>
        <taxon>Ascomycota</taxon>
        <taxon>Pezizomycotina</taxon>
        <taxon>Dothideomycetes</taxon>
        <taxon>Dothideomycetes incertae sedis</taxon>
        <taxon>Trypetheliales</taxon>
        <taxon>Trypetheliaceae</taxon>
        <taxon>Viridothelium</taxon>
    </lineage>
</organism>
<dbReference type="SUPFAM" id="SSF47923">
    <property type="entry name" value="Ypt/Rab-GAP domain of gyp1p"/>
    <property type="match status" value="2"/>
</dbReference>
<dbReference type="OrthoDB" id="294251at2759"/>
<evidence type="ECO:0000313" key="3">
    <source>
        <dbReference type="EMBL" id="KAF2236767.1"/>
    </source>
</evidence>
<dbReference type="EMBL" id="ML991783">
    <property type="protein sequence ID" value="KAF2236767.1"/>
    <property type="molecule type" value="Genomic_DNA"/>
</dbReference>
<accession>A0A6A6HFE6</accession>
<dbReference type="Proteomes" id="UP000800092">
    <property type="component" value="Unassembled WGS sequence"/>
</dbReference>
<dbReference type="Gene3D" id="1.10.8.270">
    <property type="entry name" value="putative rabgap domain of human tbc1 domain family member 14 like domains"/>
    <property type="match status" value="1"/>
</dbReference>
<dbReference type="GO" id="GO:0005096">
    <property type="term" value="F:GTPase activator activity"/>
    <property type="evidence" value="ECO:0007669"/>
    <property type="project" value="TreeGrafter"/>
</dbReference>
<dbReference type="Gene3D" id="1.10.472.80">
    <property type="entry name" value="Ypt/Rab-GAP domain of gyp1p, domain 3"/>
    <property type="match status" value="1"/>
</dbReference>
<dbReference type="SMART" id="SM00164">
    <property type="entry name" value="TBC"/>
    <property type="match status" value="1"/>
</dbReference>
<feature type="region of interest" description="Disordered" evidence="1">
    <location>
        <begin position="131"/>
        <end position="163"/>
    </location>
</feature>